<evidence type="ECO:0000256" key="1">
    <source>
        <dbReference type="SAM" id="MobiDB-lite"/>
    </source>
</evidence>
<dbReference type="HOGENOM" id="CLU_1008087_0_0_11"/>
<feature type="region of interest" description="Disordered" evidence="1">
    <location>
        <begin position="66"/>
        <end position="114"/>
    </location>
</feature>
<proteinExistence type="predicted"/>
<evidence type="ECO:0000313" key="4">
    <source>
        <dbReference type="Proteomes" id="UP000006640"/>
    </source>
</evidence>
<name>D6Y845_THEBD</name>
<feature type="transmembrane region" description="Helical" evidence="2">
    <location>
        <begin position="6"/>
        <end position="23"/>
    </location>
</feature>
<organism evidence="3 4">
    <name type="scientific">Thermobispora bispora (strain ATCC 19993 / DSM 43833 / CBS 139.67 / JCM 10125 / KCTC 9307 / NBRC 14880 / R51)</name>
    <dbReference type="NCBI Taxonomy" id="469371"/>
    <lineage>
        <taxon>Bacteria</taxon>
        <taxon>Bacillati</taxon>
        <taxon>Actinomycetota</taxon>
        <taxon>Actinomycetes</taxon>
        <taxon>Streptosporangiales</taxon>
        <taxon>Streptosporangiaceae</taxon>
        <taxon>Thermobispora</taxon>
    </lineage>
</organism>
<sequence>MNHPFLYVFLVLGCILLAVAIIMRVNRVRHPEDRRPHPLEIGHWLAGMISCAVGLIPLLGGGPNEPIISDSPTHSPSRSVLVQGGHVATSPGTGAENSADSGPAPSETSESGSYRLEHSGIPLTIRSAHDGRTCSPYIAVDFDGSPTGGDNPITRRVTNASELSQAQRDAIDMVYETCADANLIVRQNTSVGLLRKGAEAGPEQCAAAASAASLGSLNIEKGAGAEEVGFEVGAALCAITQTGRVARATITNIAYNAGIGNTIPTVEFELTTWVRE</sequence>
<feature type="transmembrane region" description="Helical" evidence="2">
    <location>
        <begin position="44"/>
        <end position="62"/>
    </location>
</feature>
<keyword evidence="2" id="KW-0812">Transmembrane</keyword>
<feature type="compositionally biased region" description="Polar residues" evidence="1">
    <location>
        <begin position="70"/>
        <end position="80"/>
    </location>
</feature>
<dbReference type="KEGG" id="tbi:Tbis_3086"/>
<dbReference type="AlphaFoldDB" id="D6Y845"/>
<feature type="compositionally biased region" description="Polar residues" evidence="1">
    <location>
        <begin position="90"/>
        <end position="112"/>
    </location>
</feature>
<keyword evidence="2" id="KW-0472">Membrane</keyword>
<keyword evidence="2" id="KW-1133">Transmembrane helix</keyword>
<evidence type="ECO:0000313" key="3">
    <source>
        <dbReference type="EMBL" id="ADG89781.1"/>
    </source>
</evidence>
<dbReference type="EMBL" id="CP001874">
    <property type="protein sequence ID" value="ADG89781.1"/>
    <property type="molecule type" value="Genomic_DNA"/>
</dbReference>
<evidence type="ECO:0000256" key="2">
    <source>
        <dbReference type="SAM" id="Phobius"/>
    </source>
</evidence>
<reference evidence="3 4" key="1">
    <citation type="submission" date="2010-01" db="EMBL/GenBank/DDBJ databases">
        <title>The complete genome of Thermobispora bispora DSM 43833.</title>
        <authorList>
            <consortium name="US DOE Joint Genome Institute (JGI-PGF)"/>
            <person name="Lucas S."/>
            <person name="Copeland A."/>
            <person name="Lapidus A."/>
            <person name="Glavina del Rio T."/>
            <person name="Dalin E."/>
            <person name="Tice H."/>
            <person name="Bruce D."/>
            <person name="Goodwin L."/>
            <person name="Pitluck S."/>
            <person name="Kyrpides N."/>
            <person name="Mavromatis K."/>
            <person name="Ivanova N."/>
            <person name="Mikhailova N."/>
            <person name="Chertkov O."/>
            <person name="Brettin T."/>
            <person name="Detter J.C."/>
            <person name="Han C."/>
            <person name="Larimer F."/>
            <person name="Land M."/>
            <person name="Hauser L."/>
            <person name="Markowitz V."/>
            <person name="Cheng J.-F."/>
            <person name="Hugenholtz P."/>
            <person name="Woyke T."/>
            <person name="Wu D."/>
            <person name="Jando M."/>
            <person name="Schneider S."/>
            <person name="Klenk H.-P."/>
            <person name="Eisen J.A."/>
        </authorList>
    </citation>
    <scope>NUCLEOTIDE SEQUENCE [LARGE SCALE GENOMIC DNA]</scope>
    <source>
        <strain evidence="4">ATCC 19993 / DSM 43833 / CBS 139.67 / JCM 10125 / KCTC 9307 / NBRC 14880 / R51</strain>
    </source>
</reference>
<dbReference type="Proteomes" id="UP000006640">
    <property type="component" value="Chromosome"/>
</dbReference>
<gene>
    <name evidence="3" type="ordered locus">Tbis_3086</name>
</gene>
<protein>
    <submittedName>
        <fullName evidence="3">Uncharacterized protein</fullName>
    </submittedName>
</protein>
<keyword evidence="4" id="KW-1185">Reference proteome</keyword>
<accession>D6Y845</accession>